<sequence>MIVAAALSVGAEPVSGDEILQEILESDWTLGAFKRREDARRSSESGSSRGDVDIAETRRAHDGSGKNWIAEAFRRRQEEERARAASHQSRSAHTASKEVPVDNWLIEGFKRHQQEERRQETIARPDQAEAADVGDDRSISDLSDGGVGVERISPSEDRGSANQHPVGVNDEVSAQGLGYLVIRDGGTVLDKRPSRAGRIIMIAGLVVVGGLVSVIGVKTALWGPVGSTNDANAPGAPQKKTEKTNRSQGALPKAETLGAPATKPMENGSAPTNAAPTHPSGAAPAGPSDAATVAAPPAETPEGAKQNPVAPGAEQGSKAPSPSQEREQGDKALHGNQAAPAATLPAPVPRAATEAASPAKPDKNSNAEPAAVGPERSREQIKPEQEQNASESKRGAVNAGADAKPKPQAKDRNASRHASRKADGLSTFLKRTANSVRKFFGGLGERQ</sequence>
<name>A0A3M9XMZ5_9HYPH</name>
<feature type="region of interest" description="Disordered" evidence="1">
    <location>
        <begin position="35"/>
        <end position="68"/>
    </location>
</feature>
<gene>
    <name evidence="2" type="ORF">D1O30_05300</name>
</gene>
<feature type="compositionally biased region" description="Low complexity" evidence="1">
    <location>
        <begin position="274"/>
        <end position="304"/>
    </location>
</feature>
<dbReference type="Proteomes" id="UP000268623">
    <property type="component" value="Unassembled WGS sequence"/>
</dbReference>
<reference evidence="2 3" key="1">
    <citation type="submission" date="2018-08" db="EMBL/GenBank/DDBJ databases">
        <title>Genome sequence of Methylocystis hirsuta CSC1, a methanotroph able to accumulate PHAs.</title>
        <authorList>
            <person name="Bordel S."/>
            <person name="Rodriguez E."/>
            <person name="Gancedo J."/>
            <person name="Munoz R."/>
        </authorList>
    </citation>
    <scope>NUCLEOTIDE SEQUENCE [LARGE SCALE GENOMIC DNA]</scope>
    <source>
        <strain evidence="2 3">CSC1</strain>
    </source>
</reference>
<feature type="compositionally biased region" description="Basic and acidic residues" evidence="1">
    <location>
        <begin position="403"/>
        <end position="414"/>
    </location>
</feature>
<feature type="region of interest" description="Disordered" evidence="1">
    <location>
        <begin position="79"/>
        <end position="98"/>
    </location>
</feature>
<feature type="region of interest" description="Disordered" evidence="1">
    <location>
        <begin position="112"/>
        <end position="168"/>
    </location>
</feature>
<accession>A0A3M9XMZ5</accession>
<proteinExistence type="predicted"/>
<feature type="compositionally biased region" description="Basic and acidic residues" evidence="1">
    <location>
        <begin position="50"/>
        <end position="64"/>
    </location>
</feature>
<feature type="compositionally biased region" description="Basic and acidic residues" evidence="1">
    <location>
        <begin position="324"/>
        <end position="333"/>
    </location>
</feature>
<evidence type="ECO:0000313" key="3">
    <source>
        <dbReference type="Proteomes" id="UP000268623"/>
    </source>
</evidence>
<protein>
    <submittedName>
        <fullName evidence="2">Uncharacterized protein</fullName>
    </submittedName>
</protein>
<comment type="caution">
    <text evidence="2">The sequence shown here is derived from an EMBL/GenBank/DDBJ whole genome shotgun (WGS) entry which is preliminary data.</text>
</comment>
<dbReference type="EMBL" id="QWDD01000001">
    <property type="protein sequence ID" value="RNJ49102.1"/>
    <property type="molecule type" value="Genomic_DNA"/>
</dbReference>
<evidence type="ECO:0000313" key="2">
    <source>
        <dbReference type="EMBL" id="RNJ49102.1"/>
    </source>
</evidence>
<feature type="compositionally biased region" description="Low complexity" evidence="1">
    <location>
        <begin position="85"/>
        <end position="94"/>
    </location>
</feature>
<feature type="compositionally biased region" description="Basic and acidic residues" evidence="1">
    <location>
        <begin position="112"/>
        <end position="127"/>
    </location>
</feature>
<feature type="compositionally biased region" description="Basic and acidic residues" evidence="1">
    <location>
        <begin position="375"/>
        <end position="385"/>
    </location>
</feature>
<evidence type="ECO:0000256" key="1">
    <source>
        <dbReference type="SAM" id="MobiDB-lite"/>
    </source>
</evidence>
<keyword evidence="3" id="KW-1185">Reference proteome</keyword>
<feature type="compositionally biased region" description="Low complexity" evidence="1">
    <location>
        <begin position="338"/>
        <end position="352"/>
    </location>
</feature>
<dbReference type="AlphaFoldDB" id="A0A3M9XMZ5"/>
<feature type="region of interest" description="Disordered" evidence="1">
    <location>
        <begin position="223"/>
        <end position="432"/>
    </location>
</feature>
<organism evidence="2 3">
    <name type="scientific">Methylocystis hirsuta</name>
    <dbReference type="NCBI Taxonomy" id="369798"/>
    <lineage>
        <taxon>Bacteria</taxon>
        <taxon>Pseudomonadati</taxon>
        <taxon>Pseudomonadota</taxon>
        <taxon>Alphaproteobacteria</taxon>
        <taxon>Hyphomicrobiales</taxon>
        <taxon>Methylocystaceae</taxon>
        <taxon>Methylocystis</taxon>
    </lineage>
</organism>